<proteinExistence type="inferred from homology"/>
<dbReference type="GO" id="GO:0005737">
    <property type="term" value="C:cytoplasm"/>
    <property type="evidence" value="ECO:0007669"/>
    <property type="project" value="UniProtKB-SubCell"/>
</dbReference>
<organism evidence="21 22">
    <name type="scientific">Christiangramia echinicola</name>
    <dbReference type="NCBI Taxonomy" id="279359"/>
    <lineage>
        <taxon>Bacteria</taxon>
        <taxon>Pseudomonadati</taxon>
        <taxon>Bacteroidota</taxon>
        <taxon>Flavobacteriia</taxon>
        <taxon>Flavobacteriales</taxon>
        <taxon>Flavobacteriaceae</taxon>
        <taxon>Christiangramia</taxon>
    </lineage>
</organism>
<keyword evidence="10 18" id="KW-0328">Glycosyltransferase</keyword>
<comment type="cofactor">
    <cofactor evidence="2 18">
        <name>Mg(2+)</name>
        <dbReference type="ChEBI" id="CHEBI:18420"/>
    </cofactor>
</comment>
<evidence type="ECO:0000256" key="4">
    <source>
        <dbReference type="ARBA" id="ARBA00004667"/>
    </source>
</evidence>
<dbReference type="FunFam" id="3.40.190.10:FF:000008">
    <property type="entry name" value="ATP phosphoribosyltransferase"/>
    <property type="match status" value="1"/>
</dbReference>
<keyword evidence="14 18" id="KW-0067">ATP-binding</keyword>
<keyword evidence="8 18" id="KW-0963">Cytoplasm</keyword>
<evidence type="ECO:0000256" key="12">
    <source>
        <dbReference type="ARBA" id="ARBA00022723"/>
    </source>
</evidence>
<keyword evidence="9 18" id="KW-0028">Amino-acid biosynthesis</keyword>
<evidence type="ECO:0000313" key="21">
    <source>
        <dbReference type="EMBL" id="SDS33190.1"/>
    </source>
</evidence>
<reference evidence="21 22" key="1">
    <citation type="submission" date="2016-10" db="EMBL/GenBank/DDBJ databases">
        <authorList>
            <person name="Varghese N."/>
            <person name="Submissions S."/>
        </authorList>
    </citation>
    <scope>NUCLEOTIDE SEQUENCE [LARGE SCALE GENOMIC DNA]</scope>
    <source>
        <strain evidence="21 22">Mar_2010_102</strain>
    </source>
</reference>
<dbReference type="PANTHER" id="PTHR21403:SF8">
    <property type="entry name" value="ATP PHOSPHORIBOSYLTRANSFERASE"/>
    <property type="match status" value="1"/>
</dbReference>
<gene>
    <name evidence="18" type="primary">hisG</name>
    <name evidence="21" type="ORF">SAMN04488552_2834</name>
</gene>
<dbReference type="NCBIfam" id="TIGR03455">
    <property type="entry name" value="HisG_C-term"/>
    <property type="match status" value="1"/>
</dbReference>
<evidence type="ECO:0000256" key="6">
    <source>
        <dbReference type="ARBA" id="ARBA00011946"/>
    </source>
</evidence>
<evidence type="ECO:0000256" key="14">
    <source>
        <dbReference type="ARBA" id="ARBA00022840"/>
    </source>
</evidence>
<dbReference type="Proteomes" id="UP000198858">
    <property type="component" value="Chromosome I"/>
</dbReference>
<comment type="subcellular location">
    <subcellularLocation>
        <location evidence="3 18">Cytoplasm</location>
    </subcellularLocation>
</comment>
<dbReference type="PANTHER" id="PTHR21403">
    <property type="entry name" value="ATP PHOSPHORIBOSYLTRANSFERASE ATP-PRTASE"/>
    <property type="match status" value="1"/>
</dbReference>
<comment type="pathway">
    <text evidence="4 18">Amino-acid biosynthesis; L-histidine biosynthesis; L-histidine from 5-phospho-alpha-D-ribose 1-diphosphate: step 1/9.</text>
</comment>
<comment type="function">
    <text evidence="17 18">Catalyzes the condensation of ATP and 5-phosphoribose 1-diphosphate to form N'-(5'-phosphoribosyl)-ATP (PR-ATP). Has a crucial role in the pathway because the rate of histidine biosynthesis seems to be controlled primarily by regulation of HisG enzymatic activity.</text>
</comment>
<dbReference type="GO" id="GO:0003879">
    <property type="term" value="F:ATP phosphoribosyltransferase activity"/>
    <property type="evidence" value="ECO:0007669"/>
    <property type="project" value="UniProtKB-UniRule"/>
</dbReference>
<dbReference type="FunFam" id="3.30.70.120:FF:000002">
    <property type="entry name" value="ATP phosphoribosyltransferase"/>
    <property type="match status" value="1"/>
</dbReference>
<dbReference type="InterPro" id="IPR020621">
    <property type="entry name" value="ATP-PRT_HisG_long"/>
</dbReference>
<evidence type="ECO:0000256" key="17">
    <source>
        <dbReference type="ARBA" id="ARBA00024861"/>
    </source>
</evidence>
<keyword evidence="12 18" id="KW-0479">Metal-binding</keyword>
<dbReference type="STRING" id="1250231.SAMN04488552_2834"/>
<evidence type="ECO:0000256" key="13">
    <source>
        <dbReference type="ARBA" id="ARBA00022741"/>
    </source>
</evidence>
<dbReference type="Gene3D" id="3.40.190.10">
    <property type="entry name" value="Periplasmic binding protein-like II"/>
    <property type="match status" value="2"/>
</dbReference>
<evidence type="ECO:0000256" key="2">
    <source>
        <dbReference type="ARBA" id="ARBA00001946"/>
    </source>
</evidence>
<dbReference type="AlphaFoldDB" id="A0A1H1RBW4"/>
<evidence type="ECO:0000256" key="10">
    <source>
        <dbReference type="ARBA" id="ARBA00022676"/>
    </source>
</evidence>
<dbReference type="InterPro" id="IPR018198">
    <property type="entry name" value="ATP_PRibTrfase_CS"/>
</dbReference>
<dbReference type="EMBL" id="LT629745">
    <property type="protein sequence ID" value="SDS33190.1"/>
    <property type="molecule type" value="Genomic_DNA"/>
</dbReference>
<keyword evidence="16 18" id="KW-0368">Histidine biosynthesis</keyword>
<dbReference type="InterPro" id="IPR013820">
    <property type="entry name" value="ATP_PRibTrfase_cat"/>
</dbReference>
<protein>
    <recommendedName>
        <fullName evidence="7 18">ATP phosphoribosyltransferase</fullName>
        <shortName evidence="18">ATP-PRT</shortName>
        <shortName evidence="18">ATP-PRTase</shortName>
        <ecNumber evidence="6 18">2.4.2.17</ecNumber>
    </recommendedName>
</protein>
<dbReference type="InterPro" id="IPR001348">
    <property type="entry name" value="ATP_PRibTrfase_HisG"/>
</dbReference>
<sequence length="287" mass="31911">MSKEKLRIAVQKSGRLFEDSISILKDAGISIDNGKEQLKASSRNFPLEVMYLRNGDIPQYLRDGVVDVAIIGENVLIEKGQDIIRGEKLGFSKCRVSLAVPKSFNYKNIKDLDGLKIATSYPNTVNEFLKEKGISAELHIINGSVEIAPNIGLADAICDIVSSGSTLFKNGLKEVEVMLKSEAVLAISPQISEERKAILEKLQFRMKSVLNARNSKYILMNVPNERLDDVIKLLPGMRSPTVLPLAEEGWSSVHTVINEERFWEVLDELRNYGAEGILVAPIEKMVI</sequence>
<evidence type="ECO:0000259" key="20">
    <source>
        <dbReference type="Pfam" id="PF08029"/>
    </source>
</evidence>
<keyword evidence="15 18" id="KW-0460">Magnesium</keyword>
<evidence type="ECO:0000256" key="3">
    <source>
        <dbReference type="ARBA" id="ARBA00004496"/>
    </source>
</evidence>
<feature type="domain" description="ATP phosphoribosyltransferase catalytic" evidence="19">
    <location>
        <begin position="53"/>
        <end position="207"/>
    </location>
</feature>
<accession>A0A1H1RBW4</accession>
<dbReference type="InterPro" id="IPR011322">
    <property type="entry name" value="N-reg_PII-like_a/b"/>
</dbReference>
<evidence type="ECO:0000256" key="16">
    <source>
        <dbReference type="ARBA" id="ARBA00023102"/>
    </source>
</evidence>
<dbReference type="GO" id="GO:0000105">
    <property type="term" value="P:L-histidine biosynthetic process"/>
    <property type="evidence" value="ECO:0007669"/>
    <property type="project" value="UniProtKB-UniRule"/>
</dbReference>
<evidence type="ECO:0000313" key="22">
    <source>
        <dbReference type="Proteomes" id="UP000198858"/>
    </source>
</evidence>
<dbReference type="GO" id="GO:0000287">
    <property type="term" value="F:magnesium ion binding"/>
    <property type="evidence" value="ECO:0007669"/>
    <property type="project" value="UniProtKB-UniRule"/>
</dbReference>
<keyword evidence="13 18" id="KW-0547">Nucleotide-binding</keyword>
<dbReference type="HAMAP" id="MF_00079">
    <property type="entry name" value="HisG_Long"/>
    <property type="match status" value="1"/>
</dbReference>
<evidence type="ECO:0000256" key="7">
    <source>
        <dbReference type="ARBA" id="ARBA00020998"/>
    </source>
</evidence>
<dbReference type="InterPro" id="IPR015867">
    <property type="entry name" value="N-reg_PII/ATP_PRibTrfase_C"/>
</dbReference>
<comment type="catalytic activity">
    <reaction evidence="1 18">
        <text>1-(5-phospho-beta-D-ribosyl)-ATP + diphosphate = 5-phospho-alpha-D-ribose 1-diphosphate + ATP</text>
        <dbReference type="Rhea" id="RHEA:18473"/>
        <dbReference type="ChEBI" id="CHEBI:30616"/>
        <dbReference type="ChEBI" id="CHEBI:33019"/>
        <dbReference type="ChEBI" id="CHEBI:58017"/>
        <dbReference type="ChEBI" id="CHEBI:73183"/>
        <dbReference type="EC" id="2.4.2.17"/>
    </reaction>
</comment>
<dbReference type="PROSITE" id="PS01316">
    <property type="entry name" value="ATP_P_PHORIBOSYLTR"/>
    <property type="match status" value="1"/>
</dbReference>
<evidence type="ECO:0000256" key="18">
    <source>
        <dbReference type="HAMAP-Rule" id="MF_00079"/>
    </source>
</evidence>
<dbReference type="EC" id="2.4.2.17" evidence="6 18"/>
<dbReference type="SUPFAM" id="SSF53850">
    <property type="entry name" value="Periplasmic binding protein-like II"/>
    <property type="match status" value="1"/>
</dbReference>
<evidence type="ECO:0000256" key="15">
    <source>
        <dbReference type="ARBA" id="ARBA00022842"/>
    </source>
</evidence>
<evidence type="ECO:0000256" key="5">
    <source>
        <dbReference type="ARBA" id="ARBA00007955"/>
    </source>
</evidence>
<name>A0A1H1RBW4_9FLAO</name>
<comment type="similarity">
    <text evidence="5 18">Belongs to the ATP phosphoribosyltransferase family. Long subfamily.</text>
</comment>
<evidence type="ECO:0000256" key="8">
    <source>
        <dbReference type="ARBA" id="ARBA00022490"/>
    </source>
</evidence>
<dbReference type="RefSeq" id="WP_089663415.1">
    <property type="nucleotide sequence ID" value="NZ_LT629745.1"/>
</dbReference>
<keyword evidence="11 18" id="KW-0808">Transferase</keyword>
<comment type="activity regulation">
    <text evidence="18">Feedback inhibited by histidine.</text>
</comment>
<evidence type="ECO:0000256" key="11">
    <source>
        <dbReference type="ARBA" id="ARBA00022679"/>
    </source>
</evidence>
<dbReference type="InterPro" id="IPR013115">
    <property type="entry name" value="HisG_C"/>
</dbReference>
<feature type="domain" description="Histidine biosynthesis HisG C-terminal" evidence="20">
    <location>
        <begin position="212"/>
        <end position="284"/>
    </location>
</feature>
<evidence type="ECO:0000256" key="1">
    <source>
        <dbReference type="ARBA" id="ARBA00000915"/>
    </source>
</evidence>
<dbReference type="GO" id="GO:0005524">
    <property type="term" value="F:ATP binding"/>
    <property type="evidence" value="ECO:0007669"/>
    <property type="project" value="UniProtKB-KW"/>
</dbReference>
<dbReference type="NCBIfam" id="TIGR00070">
    <property type="entry name" value="hisG"/>
    <property type="match status" value="1"/>
</dbReference>
<keyword evidence="22" id="KW-1185">Reference proteome</keyword>
<dbReference type="UniPathway" id="UPA00031">
    <property type="reaction ID" value="UER00006"/>
</dbReference>
<evidence type="ECO:0000256" key="9">
    <source>
        <dbReference type="ARBA" id="ARBA00022605"/>
    </source>
</evidence>
<dbReference type="Pfam" id="PF01634">
    <property type="entry name" value="HisG"/>
    <property type="match status" value="1"/>
</dbReference>
<dbReference type="Pfam" id="PF08029">
    <property type="entry name" value="HisG_C"/>
    <property type="match status" value="1"/>
</dbReference>
<dbReference type="Gene3D" id="3.30.70.120">
    <property type="match status" value="1"/>
</dbReference>
<dbReference type="SUPFAM" id="SSF54913">
    <property type="entry name" value="GlnB-like"/>
    <property type="match status" value="1"/>
</dbReference>
<evidence type="ECO:0000259" key="19">
    <source>
        <dbReference type="Pfam" id="PF01634"/>
    </source>
</evidence>